<organism evidence="1 2">
    <name type="scientific">Ktedonobacter robiniae</name>
    <dbReference type="NCBI Taxonomy" id="2778365"/>
    <lineage>
        <taxon>Bacteria</taxon>
        <taxon>Bacillati</taxon>
        <taxon>Chloroflexota</taxon>
        <taxon>Ktedonobacteria</taxon>
        <taxon>Ktedonobacterales</taxon>
        <taxon>Ktedonobacteraceae</taxon>
        <taxon>Ktedonobacter</taxon>
    </lineage>
</organism>
<evidence type="ECO:0000313" key="1">
    <source>
        <dbReference type="EMBL" id="GHO56690.1"/>
    </source>
</evidence>
<gene>
    <name evidence="1" type="ORF">KSB_51650</name>
</gene>
<comment type="caution">
    <text evidence="1">The sequence shown here is derived from an EMBL/GenBank/DDBJ whole genome shotgun (WGS) entry which is preliminary data.</text>
</comment>
<accession>A0ABQ3UWA5</accession>
<name>A0ABQ3UWA5_9CHLR</name>
<proteinExistence type="predicted"/>
<dbReference type="Gene3D" id="1.20.120.330">
    <property type="entry name" value="Nucleotidyltransferases domain 2"/>
    <property type="match status" value="1"/>
</dbReference>
<keyword evidence="2" id="KW-1185">Reference proteome</keyword>
<evidence type="ECO:0000313" key="2">
    <source>
        <dbReference type="Proteomes" id="UP000654345"/>
    </source>
</evidence>
<dbReference type="Proteomes" id="UP000654345">
    <property type="component" value="Unassembled WGS sequence"/>
</dbReference>
<sequence length="156" mass="18040">MAPPRYGITHKHGLDLLNKAELQLRDVYVHLYKMKSTDAVKDMLFFRTEAYGVLTKVFQALALLNQTYFTKGWEKNMDQILQLPLKPVRLELLINAIMYAQSPADIQAACERLTKDTLECLLLKKPDFSDGPSYPKRMEGFYEEMKGVFDKIITFV</sequence>
<dbReference type="EMBL" id="BNJG01000002">
    <property type="protein sequence ID" value="GHO56690.1"/>
    <property type="molecule type" value="Genomic_DNA"/>
</dbReference>
<reference evidence="1 2" key="1">
    <citation type="journal article" date="2021" name="Int. J. Syst. Evol. Microbiol.">
        <title>Reticulibacter mediterranei gen. nov., sp. nov., within the new family Reticulibacteraceae fam. nov., and Ktedonospora formicarum gen. nov., sp. nov., Ktedonobacter robiniae sp. nov., Dictyobacter formicarum sp. nov. and Dictyobacter arantiisoli sp. nov., belonging to the class Ktedonobacteria.</title>
        <authorList>
            <person name="Yabe S."/>
            <person name="Zheng Y."/>
            <person name="Wang C.M."/>
            <person name="Sakai Y."/>
            <person name="Abe K."/>
            <person name="Yokota A."/>
            <person name="Donadio S."/>
            <person name="Cavaletti L."/>
            <person name="Monciardini P."/>
        </authorList>
    </citation>
    <scope>NUCLEOTIDE SEQUENCE [LARGE SCALE GENOMIC DNA]</scope>
    <source>
        <strain evidence="1 2">SOSP1-30</strain>
    </source>
</reference>
<protein>
    <submittedName>
        <fullName evidence="1">Uncharacterized protein</fullName>
    </submittedName>
</protein>